<feature type="compositionally biased region" description="Polar residues" evidence="1">
    <location>
        <begin position="53"/>
        <end position="69"/>
    </location>
</feature>
<feature type="compositionally biased region" description="Polar residues" evidence="1">
    <location>
        <begin position="1"/>
        <end position="15"/>
    </location>
</feature>
<proteinExistence type="predicted"/>
<dbReference type="Proteomes" id="UP001469553">
    <property type="component" value="Unassembled WGS sequence"/>
</dbReference>
<dbReference type="EMBL" id="JAHRIP010061253">
    <property type="protein sequence ID" value="MEQ2305120.1"/>
    <property type="molecule type" value="Genomic_DNA"/>
</dbReference>
<gene>
    <name evidence="2" type="ORF">AMECASPLE_034297</name>
</gene>
<evidence type="ECO:0000256" key="1">
    <source>
        <dbReference type="SAM" id="MobiDB-lite"/>
    </source>
</evidence>
<feature type="compositionally biased region" description="Polar residues" evidence="1">
    <location>
        <begin position="87"/>
        <end position="101"/>
    </location>
</feature>
<evidence type="ECO:0000313" key="3">
    <source>
        <dbReference type="Proteomes" id="UP001469553"/>
    </source>
</evidence>
<protein>
    <submittedName>
        <fullName evidence="2">Uncharacterized protein</fullName>
    </submittedName>
</protein>
<accession>A0ABV0ZHQ0</accession>
<keyword evidence="3" id="KW-1185">Reference proteome</keyword>
<evidence type="ECO:0000313" key="2">
    <source>
        <dbReference type="EMBL" id="MEQ2305120.1"/>
    </source>
</evidence>
<feature type="compositionally biased region" description="Low complexity" evidence="1">
    <location>
        <begin position="16"/>
        <end position="30"/>
    </location>
</feature>
<name>A0ABV0ZHQ0_9TELE</name>
<feature type="region of interest" description="Disordered" evidence="1">
    <location>
        <begin position="1"/>
        <end position="107"/>
    </location>
</feature>
<feature type="compositionally biased region" description="Basic and acidic residues" evidence="1">
    <location>
        <begin position="41"/>
        <end position="52"/>
    </location>
</feature>
<organism evidence="2 3">
    <name type="scientific">Ameca splendens</name>
    <dbReference type="NCBI Taxonomy" id="208324"/>
    <lineage>
        <taxon>Eukaryota</taxon>
        <taxon>Metazoa</taxon>
        <taxon>Chordata</taxon>
        <taxon>Craniata</taxon>
        <taxon>Vertebrata</taxon>
        <taxon>Euteleostomi</taxon>
        <taxon>Actinopterygii</taxon>
        <taxon>Neopterygii</taxon>
        <taxon>Teleostei</taxon>
        <taxon>Neoteleostei</taxon>
        <taxon>Acanthomorphata</taxon>
        <taxon>Ovalentaria</taxon>
        <taxon>Atherinomorphae</taxon>
        <taxon>Cyprinodontiformes</taxon>
        <taxon>Goodeidae</taxon>
        <taxon>Ameca</taxon>
    </lineage>
</organism>
<sequence length="107" mass="11370">MAEFQGNHSAATVQKPQEAAATSPQASQAAFYARADPAMDPETRDPGTHHSQTEAQQSPGAQALASSTVRELAHTKAPSPGYREPQVYQQGETPATSSSKTCIVYLR</sequence>
<reference evidence="2 3" key="1">
    <citation type="submission" date="2021-06" db="EMBL/GenBank/DDBJ databases">
        <authorList>
            <person name="Palmer J.M."/>
        </authorList>
    </citation>
    <scope>NUCLEOTIDE SEQUENCE [LARGE SCALE GENOMIC DNA]</scope>
    <source>
        <strain evidence="2 3">AS_MEX2019</strain>
        <tissue evidence="2">Muscle</tissue>
    </source>
</reference>
<comment type="caution">
    <text evidence="2">The sequence shown here is derived from an EMBL/GenBank/DDBJ whole genome shotgun (WGS) entry which is preliminary data.</text>
</comment>